<feature type="domain" description="SUZ" evidence="4">
    <location>
        <begin position="185"/>
        <end position="257"/>
    </location>
</feature>
<dbReference type="InterPro" id="IPR051937">
    <property type="entry name" value="R3H_domain_containing"/>
</dbReference>
<dbReference type="CDD" id="cd02642">
    <property type="entry name" value="R3H_encore_like"/>
    <property type="match status" value="1"/>
</dbReference>
<keyword evidence="6" id="KW-1185">Reference proteome</keyword>
<feature type="compositionally biased region" description="Low complexity" evidence="2">
    <location>
        <begin position="476"/>
        <end position="492"/>
    </location>
</feature>
<dbReference type="PROSITE" id="PS51673">
    <property type="entry name" value="SUZ"/>
    <property type="match status" value="1"/>
</dbReference>
<dbReference type="SMART" id="SM00393">
    <property type="entry name" value="R3H"/>
    <property type="match status" value="1"/>
</dbReference>
<dbReference type="Proteomes" id="UP001162031">
    <property type="component" value="Unassembled WGS sequence"/>
</dbReference>
<name>A0AAV0U752_HYABA</name>
<dbReference type="Pfam" id="PF12752">
    <property type="entry name" value="SUZ"/>
    <property type="match status" value="1"/>
</dbReference>
<accession>A0AAV0U752</accession>
<evidence type="ECO:0000256" key="2">
    <source>
        <dbReference type="SAM" id="MobiDB-lite"/>
    </source>
</evidence>
<proteinExistence type="predicted"/>
<dbReference type="InterPro" id="IPR001374">
    <property type="entry name" value="R3H_dom"/>
</dbReference>
<dbReference type="Gene3D" id="3.30.1370.50">
    <property type="entry name" value="R3H-like domain"/>
    <property type="match status" value="1"/>
</dbReference>
<feature type="region of interest" description="Disordered" evidence="2">
    <location>
        <begin position="264"/>
        <end position="354"/>
    </location>
</feature>
<dbReference type="PANTHER" id="PTHR15672:SF8">
    <property type="entry name" value="PROTEIN ENCORE"/>
    <property type="match status" value="1"/>
</dbReference>
<feature type="compositionally biased region" description="Polar residues" evidence="2">
    <location>
        <begin position="319"/>
        <end position="328"/>
    </location>
</feature>
<evidence type="ECO:0008006" key="7">
    <source>
        <dbReference type="Google" id="ProtNLM"/>
    </source>
</evidence>
<gene>
    <name evidence="5" type="ORF">HBR001_LOCUS5046</name>
</gene>
<keyword evidence="1" id="KW-0597">Phosphoprotein</keyword>
<dbReference type="InterPro" id="IPR024771">
    <property type="entry name" value="SUZ"/>
</dbReference>
<protein>
    <recommendedName>
        <fullName evidence="7">R3H domain-containing protein</fullName>
    </recommendedName>
</protein>
<organism evidence="5 6">
    <name type="scientific">Hyaloperonospora brassicae</name>
    <name type="common">Brassica downy mildew</name>
    <name type="synonym">Peronospora brassicae</name>
    <dbReference type="NCBI Taxonomy" id="162125"/>
    <lineage>
        <taxon>Eukaryota</taxon>
        <taxon>Sar</taxon>
        <taxon>Stramenopiles</taxon>
        <taxon>Oomycota</taxon>
        <taxon>Peronosporomycetes</taxon>
        <taxon>Peronosporales</taxon>
        <taxon>Peronosporaceae</taxon>
        <taxon>Hyaloperonospora</taxon>
    </lineage>
</organism>
<reference evidence="5" key="1">
    <citation type="submission" date="2022-12" db="EMBL/GenBank/DDBJ databases">
        <authorList>
            <person name="Webb A."/>
        </authorList>
    </citation>
    <scope>NUCLEOTIDE SEQUENCE</scope>
    <source>
        <strain evidence="5">Hp1</strain>
    </source>
</reference>
<dbReference type="EMBL" id="CANTFL010001075">
    <property type="protein sequence ID" value="CAI5731016.1"/>
    <property type="molecule type" value="Genomic_DNA"/>
</dbReference>
<dbReference type="PROSITE" id="PS51061">
    <property type="entry name" value="R3H"/>
    <property type="match status" value="1"/>
</dbReference>
<feature type="compositionally biased region" description="Basic and acidic residues" evidence="2">
    <location>
        <begin position="370"/>
        <end position="381"/>
    </location>
</feature>
<sequence length="540" mass="58389">MIHPAGDTCDEWERALLDVTAARTPAALATAAARASTTGDVDEAAHALQDLCLLPPPAASDSGGHYTVQQQQQQQQYKQPVTHGVCTEGNVSSPSGYGPLDPVLVTGLENARERMTVLQFEDQIVRFLRHSRELHLHFPPLSSYHRLIVHRLAQRCGLEHQTADYSSADNSSARVVTLIKTAQSVVPRLLLIDLSTERQASAKAPVCAPKIMMRKRCAPRLGSHGRGGSGTDKATPSLQDRERAYAEARARIFGADDSNAAAAATESVLPSSPSLAHDSSERAVRTEMDGGKHGHRQAAGPDGSRGFGRANALDDGDGASQTCESSSLKGRPSVSDPNEYSRAVQPSAPNAASWKESKVLWRNREQELNDPDFARNHDAFRPRLSGGAANGSGSGGESPFYGDRFGGGVRFGHGELHEGPYDRFSGYQHQQSGGAPSLHPPVLMPMISAGRGRYHGGGPDFANNRVDTNLFQRSSHQQYHPQQQQQQFQPHQMNPPPSMVMGRSSYGYPLPRGRQLPPHSAGPRAVVHSEFVDDDFPPLK</sequence>
<dbReference type="Pfam" id="PF01424">
    <property type="entry name" value="R3H"/>
    <property type="match status" value="1"/>
</dbReference>
<evidence type="ECO:0000313" key="6">
    <source>
        <dbReference type="Proteomes" id="UP001162031"/>
    </source>
</evidence>
<dbReference type="AlphaFoldDB" id="A0AAV0U752"/>
<dbReference type="GO" id="GO:0003676">
    <property type="term" value="F:nucleic acid binding"/>
    <property type="evidence" value="ECO:0007669"/>
    <property type="project" value="UniProtKB-UniRule"/>
</dbReference>
<feature type="domain" description="R3H" evidence="3">
    <location>
        <begin position="114"/>
        <end position="182"/>
    </location>
</feature>
<dbReference type="SUPFAM" id="SSF82708">
    <property type="entry name" value="R3H domain"/>
    <property type="match status" value="1"/>
</dbReference>
<evidence type="ECO:0000259" key="4">
    <source>
        <dbReference type="PROSITE" id="PS51673"/>
    </source>
</evidence>
<feature type="region of interest" description="Disordered" evidence="2">
    <location>
        <begin position="219"/>
        <end position="239"/>
    </location>
</feature>
<feature type="compositionally biased region" description="Basic and acidic residues" evidence="2">
    <location>
        <begin position="278"/>
        <end position="292"/>
    </location>
</feature>
<feature type="region of interest" description="Disordered" evidence="2">
    <location>
        <begin position="370"/>
        <end position="401"/>
    </location>
</feature>
<evidence type="ECO:0000313" key="5">
    <source>
        <dbReference type="EMBL" id="CAI5731016.1"/>
    </source>
</evidence>
<comment type="caution">
    <text evidence="5">The sequence shown here is derived from an EMBL/GenBank/DDBJ whole genome shotgun (WGS) entry which is preliminary data.</text>
</comment>
<dbReference type="InterPro" id="IPR036867">
    <property type="entry name" value="R3H_dom_sf"/>
</dbReference>
<feature type="region of interest" description="Disordered" evidence="2">
    <location>
        <begin position="474"/>
        <end position="540"/>
    </location>
</feature>
<dbReference type="PANTHER" id="PTHR15672">
    <property type="entry name" value="CAMP-REGULATED PHOSPHOPROTEIN 21 RELATED R3H DOMAIN CONTAINING PROTEIN"/>
    <property type="match status" value="1"/>
</dbReference>
<evidence type="ECO:0000259" key="3">
    <source>
        <dbReference type="PROSITE" id="PS51061"/>
    </source>
</evidence>
<evidence type="ECO:0000256" key="1">
    <source>
        <dbReference type="ARBA" id="ARBA00022553"/>
    </source>
</evidence>